<feature type="transmembrane region" description="Helical" evidence="6">
    <location>
        <begin position="92"/>
        <end position="112"/>
    </location>
</feature>
<feature type="transmembrane region" description="Helical" evidence="6">
    <location>
        <begin position="182"/>
        <end position="203"/>
    </location>
</feature>
<evidence type="ECO:0000313" key="7">
    <source>
        <dbReference type="EMBL" id="MCF2949888.1"/>
    </source>
</evidence>
<proteinExistence type="predicted"/>
<feature type="transmembrane region" description="Helical" evidence="6">
    <location>
        <begin position="352"/>
        <end position="370"/>
    </location>
</feature>
<dbReference type="InterPro" id="IPR002797">
    <property type="entry name" value="Polysacc_synth"/>
</dbReference>
<feature type="transmembrane region" description="Helical" evidence="6">
    <location>
        <begin position="312"/>
        <end position="332"/>
    </location>
</feature>
<keyword evidence="2" id="KW-1003">Cell membrane</keyword>
<dbReference type="RefSeq" id="WP_235313992.1">
    <property type="nucleotide sequence ID" value="NZ_JAKGAS010000012.1"/>
</dbReference>
<dbReference type="Pfam" id="PF01943">
    <property type="entry name" value="Polysacc_synt"/>
    <property type="match status" value="1"/>
</dbReference>
<name>A0ABS9DAG5_9ALTE</name>
<evidence type="ECO:0000256" key="6">
    <source>
        <dbReference type="SAM" id="Phobius"/>
    </source>
</evidence>
<evidence type="ECO:0000256" key="3">
    <source>
        <dbReference type="ARBA" id="ARBA00022692"/>
    </source>
</evidence>
<comment type="caution">
    <text evidence="7">The sequence shown here is derived from an EMBL/GenBank/DDBJ whole genome shotgun (WGS) entry which is preliminary data.</text>
</comment>
<dbReference type="PANTHER" id="PTHR30250">
    <property type="entry name" value="PST FAMILY PREDICTED COLANIC ACID TRANSPORTER"/>
    <property type="match status" value="1"/>
</dbReference>
<dbReference type="InterPro" id="IPR050833">
    <property type="entry name" value="Poly_Biosynth_Transport"/>
</dbReference>
<evidence type="ECO:0000313" key="8">
    <source>
        <dbReference type="Proteomes" id="UP001521137"/>
    </source>
</evidence>
<accession>A0ABS9DAG5</accession>
<organism evidence="7 8">
    <name type="scientific">Paraglaciecola algarum</name>
    <dbReference type="NCBI Taxonomy" id="3050085"/>
    <lineage>
        <taxon>Bacteria</taxon>
        <taxon>Pseudomonadati</taxon>
        <taxon>Pseudomonadota</taxon>
        <taxon>Gammaproteobacteria</taxon>
        <taxon>Alteromonadales</taxon>
        <taxon>Alteromonadaceae</taxon>
        <taxon>Paraglaciecola</taxon>
    </lineage>
</organism>
<keyword evidence="5 6" id="KW-0472">Membrane</keyword>
<dbReference type="PANTHER" id="PTHR30250:SF11">
    <property type="entry name" value="O-ANTIGEN TRANSPORTER-RELATED"/>
    <property type="match status" value="1"/>
</dbReference>
<keyword evidence="3 6" id="KW-0812">Transmembrane</keyword>
<comment type="subcellular location">
    <subcellularLocation>
        <location evidence="1">Cell membrane</location>
        <topology evidence="1">Multi-pass membrane protein</topology>
    </subcellularLocation>
</comment>
<reference evidence="7 8" key="1">
    <citation type="submission" date="2022-01" db="EMBL/GenBank/DDBJ databases">
        <title>Paraglaciecola sp. G1-23.</title>
        <authorList>
            <person name="Jin M.S."/>
            <person name="Han D.M."/>
            <person name="Kim H.M."/>
            <person name="Jeon C.O."/>
        </authorList>
    </citation>
    <scope>NUCLEOTIDE SEQUENCE [LARGE SCALE GENOMIC DNA]</scope>
    <source>
        <strain evidence="7 8">G1-23</strain>
    </source>
</reference>
<protein>
    <submittedName>
        <fullName evidence="7">Oligosaccharide flippase family protein</fullName>
    </submittedName>
</protein>
<feature type="transmembrane region" description="Helical" evidence="6">
    <location>
        <begin position="407"/>
        <end position="425"/>
    </location>
</feature>
<dbReference type="EMBL" id="JAKGAS010000012">
    <property type="protein sequence ID" value="MCF2949888.1"/>
    <property type="molecule type" value="Genomic_DNA"/>
</dbReference>
<dbReference type="Proteomes" id="UP001521137">
    <property type="component" value="Unassembled WGS sequence"/>
</dbReference>
<evidence type="ECO:0000256" key="4">
    <source>
        <dbReference type="ARBA" id="ARBA00022989"/>
    </source>
</evidence>
<feature type="transmembrane region" description="Helical" evidence="6">
    <location>
        <begin position="39"/>
        <end position="59"/>
    </location>
</feature>
<feature type="transmembrane region" description="Helical" evidence="6">
    <location>
        <begin position="382"/>
        <end position="401"/>
    </location>
</feature>
<gene>
    <name evidence="7" type="ORF">L0668_17345</name>
</gene>
<keyword evidence="4 6" id="KW-1133">Transmembrane helix</keyword>
<evidence type="ECO:0000256" key="1">
    <source>
        <dbReference type="ARBA" id="ARBA00004651"/>
    </source>
</evidence>
<evidence type="ECO:0000256" key="2">
    <source>
        <dbReference type="ARBA" id="ARBA00022475"/>
    </source>
</evidence>
<evidence type="ECO:0000256" key="5">
    <source>
        <dbReference type="ARBA" id="ARBA00023136"/>
    </source>
</evidence>
<keyword evidence="8" id="KW-1185">Reference proteome</keyword>
<sequence length="444" mass="48341">MKSILLKLGKLMSVRMLAIGLTFVQTIVMTRVFGSEVFGLLSIALSISALAVLLLSAGLDQVLMRDIARIGKSRVVFSNRWQDLWRLIIKRVLPITLAVTAVGGIVVTVTPFVGPYQLTLLATFLLLPVILCRKYLESICLGTKQVVRSITGSQIVYPVLMILAGFYVWYMGIKPDATSVSVTYAFAAVGSLIASILLITATVREIRAKTQTIDTHTPENADLLESPGEKALLKSGLHFSLVSLGFVLGQHIDVLMMGVLSTPENVALVRIAARVAEMAGLIRAIILLQYRPQIAEAYGKSDKKKLQQHAEIMVKLFTLSGIPITLGFWIFAEQVMMVFGPEFVAGAWAMRIYIAGVLVTLLFGPGNAMLAMTENEGSASRIVLSSLLIQVLFNIVLIPWAGPIGCACANFLAMCFIAIASRFMLVKKLGVEPSILVLFPFHKT</sequence>
<feature type="transmembrane region" description="Helical" evidence="6">
    <location>
        <begin position="148"/>
        <end position="170"/>
    </location>
</feature>
<feature type="transmembrane region" description="Helical" evidence="6">
    <location>
        <begin position="118"/>
        <end position="136"/>
    </location>
</feature>
<feature type="transmembrane region" description="Helical" evidence="6">
    <location>
        <begin position="12"/>
        <end position="33"/>
    </location>
</feature>